<dbReference type="PROSITE" id="PS51071">
    <property type="entry name" value="HTH_RPIR"/>
    <property type="match status" value="1"/>
</dbReference>
<gene>
    <name evidence="3" type="ORF">CLV63_11573</name>
</gene>
<dbReference type="Gene3D" id="1.10.10.10">
    <property type="entry name" value="Winged helix-like DNA-binding domain superfamily/Winged helix DNA-binding domain"/>
    <property type="match status" value="1"/>
</dbReference>
<accession>A0A2P8DDV9</accession>
<dbReference type="GO" id="GO:0097367">
    <property type="term" value="F:carbohydrate derivative binding"/>
    <property type="evidence" value="ECO:0007669"/>
    <property type="project" value="InterPro"/>
</dbReference>
<dbReference type="OrthoDB" id="3808596at2"/>
<keyword evidence="4" id="KW-1185">Reference proteome</keyword>
<dbReference type="SUPFAM" id="SSF53697">
    <property type="entry name" value="SIS domain"/>
    <property type="match status" value="1"/>
</dbReference>
<dbReference type="Gene3D" id="3.40.50.10490">
    <property type="entry name" value="Glucose-6-phosphate isomerase like protein, domain 1"/>
    <property type="match status" value="1"/>
</dbReference>
<dbReference type="RefSeq" id="WP_106584751.1">
    <property type="nucleotide sequence ID" value="NZ_PYGA01000015.1"/>
</dbReference>
<dbReference type="InterPro" id="IPR000281">
    <property type="entry name" value="HTH_RpiR"/>
</dbReference>
<dbReference type="GO" id="GO:1901135">
    <property type="term" value="P:carbohydrate derivative metabolic process"/>
    <property type="evidence" value="ECO:0007669"/>
    <property type="project" value="InterPro"/>
</dbReference>
<dbReference type="InterPro" id="IPR036388">
    <property type="entry name" value="WH-like_DNA-bd_sf"/>
</dbReference>
<feature type="domain" description="SIS" evidence="2">
    <location>
        <begin position="131"/>
        <end position="268"/>
    </location>
</feature>
<proteinExistence type="predicted"/>
<name>A0A2P8DDV9_9ACTN</name>
<evidence type="ECO:0000313" key="3">
    <source>
        <dbReference type="EMBL" id="PSK95413.1"/>
    </source>
</evidence>
<dbReference type="GO" id="GO:0003677">
    <property type="term" value="F:DNA binding"/>
    <property type="evidence" value="ECO:0007669"/>
    <property type="project" value="InterPro"/>
</dbReference>
<dbReference type="Pfam" id="PF01418">
    <property type="entry name" value="HTH_6"/>
    <property type="match status" value="1"/>
</dbReference>
<dbReference type="InterPro" id="IPR001347">
    <property type="entry name" value="SIS_dom"/>
</dbReference>
<dbReference type="PANTHER" id="PTHR30514">
    <property type="entry name" value="GLUCOKINASE"/>
    <property type="match status" value="1"/>
</dbReference>
<dbReference type="PROSITE" id="PS51464">
    <property type="entry name" value="SIS"/>
    <property type="match status" value="1"/>
</dbReference>
<evidence type="ECO:0000259" key="1">
    <source>
        <dbReference type="PROSITE" id="PS51071"/>
    </source>
</evidence>
<reference evidence="3 4" key="1">
    <citation type="submission" date="2018-03" db="EMBL/GenBank/DDBJ databases">
        <title>Genomic Encyclopedia of Archaeal and Bacterial Type Strains, Phase II (KMG-II): from individual species to whole genera.</title>
        <authorList>
            <person name="Goeker M."/>
        </authorList>
    </citation>
    <scope>NUCLEOTIDE SEQUENCE [LARGE SCALE GENOMIC DNA]</scope>
    <source>
        <strain evidence="3 4">DSM 45312</strain>
    </source>
</reference>
<dbReference type="InterPro" id="IPR046348">
    <property type="entry name" value="SIS_dom_sf"/>
</dbReference>
<dbReference type="PANTHER" id="PTHR30514:SF18">
    <property type="entry name" value="RPIR-FAMILY TRANSCRIPTIONAL REGULATOR"/>
    <property type="match status" value="1"/>
</dbReference>
<dbReference type="InterPro" id="IPR009057">
    <property type="entry name" value="Homeodomain-like_sf"/>
</dbReference>
<organism evidence="3 4">
    <name type="scientific">Murinocardiopsis flavida</name>
    <dbReference type="NCBI Taxonomy" id="645275"/>
    <lineage>
        <taxon>Bacteria</taxon>
        <taxon>Bacillati</taxon>
        <taxon>Actinomycetota</taxon>
        <taxon>Actinomycetes</taxon>
        <taxon>Streptosporangiales</taxon>
        <taxon>Nocardiopsidaceae</taxon>
        <taxon>Murinocardiopsis</taxon>
    </lineage>
</organism>
<protein>
    <submittedName>
        <fullName evidence="3">RpiR family transcriptional regulator</fullName>
    </submittedName>
</protein>
<dbReference type="SUPFAM" id="SSF46689">
    <property type="entry name" value="Homeodomain-like"/>
    <property type="match status" value="1"/>
</dbReference>
<dbReference type="InterPro" id="IPR047640">
    <property type="entry name" value="RpiR-like"/>
</dbReference>
<dbReference type="AlphaFoldDB" id="A0A2P8DDV9"/>
<dbReference type="Proteomes" id="UP000240542">
    <property type="component" value="Unassembled WGS sequence"/>
</dbReference>
<evidence type="ECO:0000313" key="4">
    <source>
        <dbReference type="Proteomes" id="UP000240542"/>
    </source>
</evidence>
<feature type="domain" description="HTH rpiR-type" evidence="1">
    <location>
        <begin position="9"/>
        <end position="85"/>
    </location>
</feature>
<evidence type="ECO:0000259" key="2">
    <source>
        <dbReference type="PROSITE" id="PS51464"/>
    </source>
</evidence>
<sequence>MKASQPESGGFRDRVTARIDTLSPRERAVTDFLLNRPAEAVTASAAELASLTGTSDATVVRTARSLGYSGLRELKRSVLAMLTARRDPAVVLDQRLERLGGTRVFDQVLADSVDLLHRLPAVLDPQEFDTAVRLVEDAGRTVAYGIGPASATARYFALELGRMGRRCTPLEATGFRLADDLLGMGDDDAVVVFAPLRLFREIDAVLSRAAEIGAPVVVVTEAIESAVRDRVAAVLSTPPSTSGAASGNFAGWLVAHALAMELAARDRSGSVAAHQRLNRLRREISGTEIDTEVVDGGAG</sequence>
<comment type="caution">
    <text evidence="3">The sequence shown here is derived from an EMBL/GenBank/DDBJ whole genome shotgun (WGS) entry which is preliminary data.</text>
</comment>
<dbReference type="GO" id="GO:0003700">
    <property type="term" value="F:DNA-binding transcription factor activity"/>
    <property type="evidence" value="ECO:0007669"/>
    <property type="project" value="InterPro"/>
</dbReference>
<dbReference type="EMBL" id="PYGA01000015">
    <property type="protein sequence ID" value="PSK95413.1"/>
    <property type="molecule type" value="Genomic_DNA"/>
</dbReference>